<dbReference type="InterPro" id="IPR007325">
    <property type="entry name" value="KFase/CYL"/>
</dbReference>
<keyword evidence="1" id="KW-0732">Signal</keyword>
<proteinExistence type="predicted"/>
<dbReference type="SUPFAM" id="SSF102198">
    <property type="entry name" value="Putative cyclase"/>
    <property type="match status" value="1"/>
</dbReference>
<evidence type="ECO:0000313" key="2">
    <source>
        <dbReference type="EMBL" id="SMO46681.1"/>
    </source>
</evidence>
<dbReference type="PANTHER" id="PTHR31118:SF12">
    <property type="entry name" value="CYCLASE-LIKE PROTEIN 2"/>
    <property type="match status" value="1"/>
</dbReference>
<dbReference type="Proteomes" id="UP000315971">
    <property type="component" value="Unassembled WGS sequence"/>
</dbReference>
<dbReference type="GO" id="GO:0019441">
    <property type="term" value="P:L-tryptophan catabolic process to kynurenine"/>
    <property type="evidence" value="ECO:0007669"/>
    <property type="project" value="InterPro"/>
</dbReference>
<sequence>MTMKKLFYYSTAIFSIFISTSYAQLENKKIIDLSYPFDSLTIFWPTETGFQLNTEFKGTTDKGYHYEANTFCSPEHGGTHMDAPAHFYANRPTVDKVPLESLIGNAIVIDVSNKCMDNRDYLVSIQDFMDWETKNGQIKTGTIILLKTGLGKYWPDRIKYMGTNERGKEAVKKLHFPGLDPKAATWLVDTRKIKAVGIDTPSIDFGQSTLFETHVILTEHMVPIFENVANMNLLPTKSFSIIALPMKIAGGSGAPLRIIALL</sequence>
<evidence type="ECO:0000313" key="3">
    <source>
        <dbReference type="Proteomes" id="UP000315971"/>
    </source>
</evidence>
<protein>
    <submittedName>
        <fullName evidence="2">Kynurenine formamidase</fullName>
    </submittedName>
</protein>
<dbReference type="Gene3D" id="3.50.30.50">
    <property type="entry name" value="Putative cyclase"/>
    <property type="match status" value="1"/>
</dbReference>
<dbReference type="PANTHER" id="PTHR31118">
    <property type="entry name" value="CYCLASE-LIKE PROTEIN 2"/>
    <property type="match status" value="1"/>
</dbReference>
<accession>A0A521BIG2</accession>
<dbReference type="AlphaFoldDB" id="A0A521BIG2"/>
<gene>
    <name evidence="2" type="ORF">SAMN06265350_102211</name>
</gene>
<dbReference type="InterPro" id="IPR037175">
    <property type="entry name" value="KFase_sf"/>
</dbReference>
<dbReference type="Pfam" id="PF04199">
    <property type="entry name" value="Cyclase"/>
    <property type="match status" value="1"/>
</dbReference>
<reference evidence="2 3" key="1">
    <citation type="submission" date="2017-05" db="EMBL/GenBank/DDBJ databases">
        <authorList>
            <person name="Varghese N."/>
            <person name="Submissions S."/>
        </authorList>
    </citation>
    <scope>NUCLEOTIDE SEQUENCE [LARGE SCALE GENOMIC DNA]</scope>
    <source>
        <strain evidence="2 3">DSM 21342</strain>
    </source>
</reference>
<feature type="chain" id="PRO_5021822820" evidence="1">
    <location>
        <begin position="24"/>
        <end position="262"/>
    </location>
</feature>
<dbReference type="GO" id="GO:0004061">
    <property type="term" value="F:arylformamidase activity"/>
    <property type="evidence" value="ECO:0007669"/>
    <property type="project" value="InterPro"/>
</dbReference>
<name>A0A521BIG2_9SPHI</name>
<feature type="signal peptide" evidence="1">
    <location>
        <begin position="1"/>
        <end position="23"/>
    </location>
</feature>
<evidence type="ECO:0000256" key="1">
    <source>
        <dbReference type="SAM" id="SignalP"/>
    </source>
</evidence>
<keyword evidence="3" id="KW-1185">Reference proteome</keyword>
<organism evidence="2 3">
    <name type="scientific">Solitalea koreensis</name>
    <dbReference type="NCBI Taxonomy" id="543615"/>
    <lineage>
        <taxon>Bacteria</taxon>
        <taxon>Pseudomonadati</taxon>
        <taxon>Bacteroidota</taxon>
        <taxon>Sphingobacteriia</taxon>
        <taxon>Sphingobacteriales</taxon>
        <taxon>Sphingobacteriaceae</taxon>
        <taxon>Solitalea</taxon>
    </lineage>
</organism>
<dbReference type="EMBL" id="FXSZ01000002">
    <property type="protein sequence ID" value="SMO46681.1"/>
    <property type="molecule type" value="Genomic_DNA"/>
</dbReference>